<dbReference type="NCBIfam" id="TIGR00066">
    <property type="entry name" value="g_glut_trans"/>
    <property type="match status" value="1"/>
</dbReference>
<dbReference type="InterPro" id="IPR000101">
    <property type="entry name" value="GGT_peptidase"/>
</dbReference>
<gene>
    <name evidence="1" type="ORF">METZ01_LOCUS66147</name>
</gene>
<sequence>MLMKLGRARVLFAIAGFLSATVFIGALVRGQDRSADADALGHGYSRPARSPHGSRSEVIAPHGMVAASHPLAAQVGIDILKAGGNAIDAAVAVNAVLGLVEPHMNGVGGDLFALVWDAEAEQLHGLNATGRSPYEINRDVFARQGLERVPGTGPLTWTVPGAVDGWDQLLTRFGTMTFADVLAPAIAYAKDGFPVSEIIQGQWAASQASLAAWPTSAATYLPNGRPPAVGEVFKNPGLARTYEAIAQGGRDAFYRGEIARKVVAFSESNGGYFTMPDFEDHTSVWVDPVTANYRGYDIWEVPPNSSGIVALMMLNILEGYDLASMGHNSAEAIHRIVEAKKLAFADRDRYVADADANQLPVNELISKGYAERRRESVNPMRASDSVAAGDPTETVYLTVVDKDRNAISLIESIFGGFGSKVVPADLGFALQNRGSGFSLEAGHFNEIKPHKRSLHTNMPAFVTKDGRPFLSFGVMGGDMQPQGHTQVLSNIIDFGMNLQEAGDAARVRHGGSVMVEPGVTDEVIAQLERMGHRVRRAGGGGMGGYQAIMIHPETGMLHGGTDPRKDGVALGY</sequence>
<dbReference type="GO" id="GO:0036374">
    <property type="term" value="F:glutathione hydrolase activity"/>
    <property type="evidence" value="ECO:0007669"/>
    <property type="project" value="InterPro"/>
</dbReference>
<protein>
    <recommendedName>
        <fullName evidence="2">Gamma-glutamyltransferase</fullName>
    </recommendedName>
</protein>
<dbReference type="EMBL" id="UINC01004298">
    <property type="protein sequence ID" value="SVA13293.1"/>
    <property type="molecule type" value="Genomic_DNA"/>
</dbReference>
<dbReference type="GO" id="GO:0006751">
    <property type="term" value="P:glutathione catabolic process"/>
    <property type="evidence" value="ECO:0007669"/>
    <property type="project" value="InterPro"/>
</dbReference>
<dbReference type="InterPro" id="IPR052896">
    <property type="entry name" value="GGT-like_enzyme"/>
</dbReference>
<dbReference type="Gene3D" id="3.60.20.40">
    <property type="match status" value="1"/>
</dbReference>
<accession>A0A381TH92</accession>
<organism evidence="1">
    <name type="scientific">marine metagenome</name>
    <dbReference type="NCBI Taxonomy" id="408172"/>
    <lineage>
        <taxon>unclassified sequences</taxon>
        <taxon>metagenomes</taxon>
        <taxon>ecological metagenomes</taxon>
    </lineage>
</organism>
<dbReference type="PRINTS" id="PR01210">
    <property type="entry name" value="GGTRANSPTASE"/>
</dbReference>
<dbReference type="InterPro" id="IPR043138">
    <property type="entry name" value="GGT_lsub"/>
</dbReference>
<dbReference type="InterPro" id="IPR029055">
    <property type="entry name" value="Ntn_hydrolases_N"/>
</dbReference>
<proteinExistence type="predicted"/>
<dbReference type="AlphaFoldDB" id="A0A381TH92"/>
<dbReference type="PANTHER" id="PTHR43881:SF1">
    <property type="entry name" value="GAMMA-GLUTAMYLTRANSPEPTIDASE (AFU_ORTHOLOGUE AFUA_4G13580)"/>
    <property type="match status" value="1"/>
</dbReference>
<evidence type="ECO:0000313" key="1">
    <source>
        <dbReference type="EMBL" id="SVA13293.1"/>
    </source>
</evidence>
<name>A0A381TH92_9ZZZZ</name>
<dbReference type="PANTHER" id="PTHR43881">
    <property type="entry name" value="GAMMA-GLUTAMYLTRANSPEPTIDASE (AFU_ORTHOLOGUE AFUA_4G13580)"/>
    <property type="match status" value="1"/>
</dbReference>
<dbReference type="SUPFAM" id="SSF56235">
    <property type="entry name" value="N-terminal nucleophile aminohydrolases (Ntn hydrolases)"/>
    <property type="match status" value="1"/>
</dbReference>
<dbReference type="Gene3D" id="1.10.246.130">
    <property type="match status" value="1"/>
</dbReference>
<dbReference type="Pfam" id="PF01019">
    <property type="entry name" value="G_glu_transpept"/>
    <property type="match status" value="1"/>
</dbReference>
<evidence type="ECO:0008006" key="2">
    <source>
        <dbReference type="Google" id="ProtNLM"/>
    </source>
</evidence>
<dbReference type="InterPro" id="IPR043137">
    <property type="entry name" value="GGT_ssub_C"/>
</dbReference>
<reference evidence="1" key="1">
    <citation type="submission" date="2018-05" db="EMBL/GenBank/DDBJ databases">
        <authorList>
            <person name="Lanie J.A."/>
            <person name="Ng W.-L."/>
            <person name="Kazmierczak K.M."/>
            <person name="Andrzejewski T.M."/>
            <person name="Davidsen T.M."/>
            <person name="Wayne K.J."/>
            <person name="Tettelin H."/>
            <person name="Glass J.I."/>
            <person name="Rusch D."/>
            <person name="Podicherti R."/>
            <person name="Tsui H.-C.T."/>
            <person name="Winkler M.E."/>
        </authorList>
    </citation>
    <scope>NUCLEOTIDE SEQUENCE</scope>
</reference>